<evidence type="ECO:0000256" key="2">
    <source>
        <dbReference type="ARBA" id="ARBA00023125"/>
    </source>
</evidence>
<feature type="domain" description="HTH tetR-type" evidence="5">
    <location>
        <begin position="14"/>
        <end position="74"/>
    </location>
</feature>
<evidence type="ECO:0000256" key="1">
    <source>
        <dbReference type="ARBA" id="ARBA00023015"/>
    </source>
</evidence>
<sequence>MTSATPDRRALRREQTRAEILDLALDEMATAGVAGLSLSTVARRLGIRPPSLYKYFPSRHAVYDALFARGNRDYLAAARAAAGGAEPGLAAIGAAFEAGARWVVANPTLGQLMFWRPVPGYVPSAAAYAPAVALGELMTAQVRAAVDRGELHPDAAAPAGLDLLRSLITGVVSQQLANEPDATYETGRFTRLVPRLPALFAAAYPPTG</sequence>
<dbReference type="GO" id="GO:0003700">
    <property type="term" value="F:DNA-binding transcription factor activity"/>
    <property type="evidence" value="ECO:0007669"/>
    <property type="project" value="TreeGrafter"/>
</dbReference>
<dbReference type="InterPro" id="IPR009057">
    <property type="entry name" value="Homeodomain-like_sf"/>
</dbReference>
<comment type="caution">
    <text evidence="6">The sequence shown here is derived from an EMBL/GenBank/DDBJ whole genome shotgun (WGS) entry which is preliminary data.</text>
</comment>
<evidence type="ECO:0000313" key="7">
    <source>
        <dbReference type="Proteomes" id="UP000614996"/>
    </source>
</evidence>
<organism evidence="6 7">
    <name type="scientific">Actinocatenispora comari</name>
    <dbReference type="NCBI Taxonomy" id="2807577"/>
    <lineage>
        <taxon>Bacteria</taxon>
        <taxon>Bacillati</taxon>
        <taxon>Actinomycetota</taxon>
        <taxon>Actinomycetes</taxon>
        <taxon>Micromonosporales</taxon>
        <taxon>Micromonosporaceae</taxon>
        <taxon>Actinocatenispora</taxon>
    </lineage>
</organism>
<keyword evidence="3" id="KW-0804">Transcription</keyword>
<proteinExistence type="predicted"/>
<dbReference type="SUPFAM" id="SSF46689">
    <property type="entry name" value="Homeodomain-like"/>
    <property type="match status" value="1"/>
</dbReference>
<dbReference type="PANTHER" id="PTHR30055:SF234">
    <property type="entry name" value="HTH-TYPE TRANSCRIPTIONAL REGULATOR BETI"/>
    <property type="match status" value="1"/>
</dbReference>
<keyword evidence="7" id="KW-1185">Reference proteome</keyword>
<evidence type="ECO:0000259" key="5">
    <source>
        <dbReference type="PROSITE" id="PS50977"/>
    </source>
</evidence>
<dbReference type="Pfam" id="PF13305">
    <property type="entry name" value="TetR_C_33"/>
    <property type="match status" value="1"/>
</dbReference>
<evidence type="ECO:0000256" key="3">
    <source>
        <dbReference type="ARBA" id="ARBA00023163"/>
    </source>
</evidence>
<dbReference type="GO" id="GO:0000976">
    <property type="term" value="F:transcription cis-regulatory region binding"/>
    <property type="evidence" value="ECO:0007669"/>
    <property type="project" value="TreeGrafter"/>
</dbReference>
<dbReference type="InterPro" id="IPR036271">
    <property type="entry name" value="Tet_transcr_reg_TetR-rel_C_sf"/>
</dbReference>
<evidence type="ECO:0000256" key="4">
    <source>
        <dbReference type="PROSITE-ProRule" id="PRU00335"/>
    </source>
</evidence>
<keyword evidence="1" id="KW-0805">Transcription regulation</keyword>
<dbReference type="InterPro" id="IPR025996">
    <property type="entry name" value="MT1864/Rv1816-like_C"/>
</dbReference>
<accession>A0A8J4AEY0</accession>
<dbReference type="InterPro" id="IPR050109">
    <property type="entry name" value="HTH-type_TetR-like_transc_reg"/>
</dbReference>
<dbReference type="Gene3D" id="1.10.357.10">
    <property type="entry name" value="Tetracycline Repressor, domain 2"/>
    <property type="match status" value="1"/>
</dbReference>
<dbReference type="PROSITE" id="PS50977">
    <property type="entry name" value="HTH_TETR_2"/>
    <property type="match status" value="1"/>
</dbReference>
<dbReference type="InterPro" id="IPR001647">
    <property type="entry name" value="HTH_TetR"/>
</dbReference>
<keyword evidence="2 4" id="KW-0238">DNA-binding</keyword>
<dbReference type="EMBL" id="BOPO01000112">
    <property type="protein sequence ID" value="GIL30091.1"/>
    <property type="molecule type" value="Genomic_DNA"/>
</dbReference>
<dbReference type="Pfam" id="PF00440">
    <property type="entry name" value="TetR_N"/>
    <property type="match status" value="1"/>
</dbReference>
<protein>
    <recommendedName>
        <fullName evidence="5">HTH tetR-type domain-containing protein</fullName>
    </recommendedName>
</protein>
<evidence type="ECO:0000313" key="6">
    <source>
        <dbReference type="EMBL" id="GIL30091.1"/>
    </source>
</evidence>
<dbReference type="AlphaFoldDB" id="A0A8J4AEY0"/>
<name>A0A8J4AEY0_9ACTN</name>
<feature type="DNA-binding region" description="H-T-H motif" evidence="4">
    <location>
        <begin position="37"/>
        <end position="56"/>
    </location>
</feature>
<gene>
    <name evidence="6" type="ORF">NUM_53450</name>
</gene>
<dbReference type="SUPFAM" id="SSF48498">
    <property type="entry name" value="Tetracyclin repressor-like, C-terminal domain"/>
    <property type="match status" value="1"/>
</dbReference>
<dbReference type="Proteomes" id="UP000614996">
    <property type="component" value="Unassembled WGS sequence"/>
</dbReference>
<dbReference type="PANTHER" id="PTHR30055">
    <property type="entry name" value="HTH-TYPE TRANSCRIPTIONAL REGULATOR RUTR"/>
    <property type="match status" value="1"/>
</dbReference>
<dbReference type="RefSeq" id="WP_207127749.1">
    <property type="nucleotide sequence ID" value="NZ_BOPO01000112.1"/>
</dbReference>
<reference evidence="7" key="1">
    <citation type="journal article" date="2021" name="Int. J. Syst. Evol. Microbiol.">
        <title>Actinocatenispora comari sp. nov., an endophytic actinomycete isolated from aerial parts of Comarum salesowianum.</title>
        <authorList>
            <person name="Oyunbileg N."/>
            <person name="Iizaka Y."/>
            <person name="Hamada M."/>
            <person name="Davaapurev B.O."/>
            <person name="Fukumoto A."/>
            <person name="Tsetseg B."/>
            <person name="Kato F."/>
            <person name="Tamura T."/>
            <person name="Batkhuu J."/>
            <person name="Anzai Y."/>
        </authorList>
    </citation>
    <scope>NUCLEOTIDE SEQUENCE [LARGE SCALE GENOMIC DNA]</scope>
    <source>
        <strain evidence="7">NUM-2625</strain>
    </source>
</reference>